<dbReference type="EMBL" id="KZ454996">
    <property type="protein sequence ID" value="PKI82340.1"/>
    <property type="molecule type" value="Genomic_DNA"/>
</dbReference>
<dbReference type="STRING" id="2020962.A0A2N1J714"/>
<feature type="repeat" description="RCC1" evidence="3">
    <location>
        <begin position="253"/>
        <end position="302"/>
    </location>
</feature>
<feature type="compositionally biased region" description="Polar residues" evidence="4">
    <location>
        <begin position="1137"/>
        <end position="1146"/>
    </location>
</feature>
<evidence type="ECO:0000259" key="5">
    <source>
        <dbReference type="PROSITE" id="PS50097"/>
    </source>
</evidence>
<dbReference type="Pfam" id="PF12796">
    <property type="entry name" value="Ank_2"/>
    <property type="match status" value="1"/>
</dbReference>
<name>A0A2N1J714_9BASI</name>
<feature type="repeat" description="RCC1" evidence="3">
    <location>
        <begin position="390"/>
        <end position="441"/>
    </location>
</feature>
<dbReference type="SUPFAM" id="SSF50985">
    <property type="entry name" value="RCC1/BLIP-II"/>
    <property type="match status" value="1"/>
</dbReference>
<dbReference type="Proteomes" id="UP000232875">
    <property type="component" value="Unassembled WGS sequence"/>
</dbReference>
<dbReference type="SUPFAM" id="SSF54695">
    <property type="entry name" value="POZ domain"/>
    <property type="match status" value="1"/>
</dbReference>
<evidence type="ECO:0000256" key="2">
    <source>
        <dbReference type="PROSITE-ProRule" id="PRU00023"/>
    </source>
</evidence>
<dbReference type="OrthoDB" id="1893551at2759"/>
<feature type="region of interest" description="Disordered" evidence="4">
    <location>
        <begin position="1124"/>
        <end position="1154"/>
    </location>
</feature>
<dbReference type="PANTHER" id="PTHR22872">
    <property type="entry name" value="BTK-BINDING PROTEIN-RELATED"/>
    <property type="match status" value="1"/>
</dbReference>
<dbReference type="InterPro" id="IPR051625">
    <property type="entry name" value="Signaling_Regulatory_Domain"/>
</dbReference>
<dbReference type="Gene3D" id="2.130.10.30">
    <property type="entry name" value="Regulator of chromosome condensation 1/beta-lactamase-inhibitor protein II"/>
    <property type="match status" value="2"/>
</dbReference>
<evidence type="ECO:0000313" key="7">
    <source>
        <dbReference type="Proteomes" id="UP000232875"/>
    </source>
</evidence>
<protein>
    <recommendedName>
        <fullName evidence="5">BTB domain-containing protein</fullName>
    </recommendedName>
</protein>
<dbReference type="InterPro" id="IPR036770">
    <property type="entry name" value="Ankyrin_rpt-contain_sf"/>
</dbReference>
<evidence type="ECO:0000256" key="1">
    <source>
        <dbReference type="ARBA" id="ARBA00022737"/>
    </source>
</evidence>
<proteinExistence type="predicted"/>
<dbReference type="PROSITE" id="PS50097">
    <property type="entry name" value="BTB"/>
    <property type="match status" value="1"/>
</dbReference>
<feature type="compositionally biased region" description="Polar residues" evidence="4">
    <location>
        <begin position="1192"/>
        <end position="1216"/>
    </location>
</feature>
<dbReference type="InterPro" id="IPR011333">
    <property type="entry name" value="SKP1/BTB/POZ_sf"/>
</dbReference>
<dbReference type="InterPro" id="IPR000210">
    <property type="entry name" value="BTB/POZ_dom"/>
</dbReference>
<dbReference type="PROSITE" id="PS50012">
    <property type="entry name" value="RCC1_3"/>
    <property type="match status" value="3"/>
</dbReference>
<feature type="repeat" description="RCC1" evidence="3">
    <location>
        <begin position="303"/>
        <end position="390"/>
    </location>
</feature>
<dbReference type="SMART" id="SM00248">
    <property type="entry name" value="ANK"/>
    <property type="match status" value="2"/>
</dbReference>
<feature type="repeat" description="ANK" evidence="2">
    <location>
        <begin position="107"/>
        <end position="140"/>
    </location>
</feature>
<accession>A0A2N1J714</accession>
<dbReference type="SUPFAM" id="SSF48403">
    <property type="entry name" value="Ankyrin repeat"/>
    <property type="match status" value="1"/>
</dbReference>
<dbReference type="InterPro" id="IPR002110">
    <property type="entry name" value="Ankyrin_rpt"/>
</dbReference>
<gene>
    <name evidence="6" type="ORF">MVES_003725</name>
</gene>
<dbReference type="Gene3D" id="3.30.710.10">
    <property type="entry name" value="Potassium Channel Kv1.1, Chain A"/>
    <property type="match status" value="2"/>
</dbReference>
<feature type="region of interest" description="Disordered" evidence="4">
    <location>
        <begin position="1328"/>
        <end position="1374"/>
    </location>
</feature>
<evidence type="ECO:0000256" key="3">
    <source>
        <dbReference type="PROSITE-ProRule" id="PRU00235"/>
    </source>
</evidence>
<keyword evidence="1" id="KW-0677">Repeat</keyword>
<dbReference type="PROSITE" id="PS50088">
    <property type="entry name" value="ANK_REPEAT"/>
    <property type="match status" value="1"/>
</dbReference>
<dbReference type="Gene3D" id="1.25.40.20">
    <property type="entry name" value="Ankyrin repeat-containing domain"/>
    <property type="match status" value="1"/>
</dbReference>
<feature type="region of interest" description="Disordered" evidence="4">
    <location>
        <begin position="1166"/>
        <end position="1279"/>
    </location>
</feature>
<organism evidence="6 7">
    <name type="scientific">Malassezia vespertilionis</name>
    <dbReference type="NCBI Taxonomy" id="2020962"/>
    <lineage>
        <taxon>Eukaryota</taxon>
        <taxon>Fungi</taxon>
        <taxon>Dikarya</taxon>
        <taxon>Basidiomycota</taxon>
        <taxon>Ustilaginomycotina</taxon>
        <taxon>Malasseziomycetes</taxon>
        <taxon>Malasseziales</taxon>
        <taxon>Malasseziaceae</taxon>
        <taxon>Malassezia</taxon>
    </lineage>
</organism>
<dbReference type="InterPro" id="IPR000408">
    <property type="entry name" value="Reg_chr_condens"/>
</dbReference>
<evidence type="ECO:0000313" key="6">
    <source>
        <dbReference type="EMBL" id="PKI82340.1"/>
    </source>
</evidence>
<dbReference type="Pfam" id="PF13540">
    <property type="entry name" value="RCC1_2"/>
    <property type="match status" value="1"/>
</dbReference>
<reference evidence="6 7" key="1">
    <citation type="submission" date="2017-10" db="EMBL/GenBank/DDBJ databases">
        <title>A novel species of cold-tolerant Malassezia isolated from bats.</title>
        <authorList>
            <person name="Lorch J.M."/>
            <person name="Palmer J.M."/>
            <person name="Vanderwolf K.J."/>
            <person name="Schmidt K.Z."/>
            <person name="Verant M.L."/>
            <person name="Weller T.J."/>
            <person name="Blehert D.S."/>
        </authorList>
    </citation>
    <scope>NUCLEOTIDE SEQUENCE [LARGE SCALE GENOMIC DNA]</scope>
    <source>
        <strain evidence="6 7">NWHC:44797-103</strain>
    </source>
</reference>
<feature type="domain" description="BTB" evidence="5">
    <location>
        <begin position="713"/>
        <end position="791"/>
    </location>
</feature>
<keyword evidence="2" id="KW-0040">ANK repeat</keyword>
<feature type="compositionally biased region" description="Basic and acidic residues" evidence="4">
    <location>
        <begin position="1124"/>
        <end position="1136"/>
    </location>
</feature>
<evidence type="ECO:0000256" key="4">
    <source>
        <dbReference type="SAM" id="MobiDB-lite"/>
    </source>
</evidence>
<dbReference type="InterPro" id="IPR009091">
    <property type="entry name" value="RCC1/BLIP-II"/>
</dbReference>
<feature type="compositionally biased region" description="Basic and acidic residues" evidence="4">
    <location>
        <begin position="1328"/>
        <end position="1337"/>
    </location>
</feature>
<keyword evidence="7" id="KW-1185">Reference proteome</keyword>
<feature type="compositionally biased region" description="Low complexity" evidence="4">
    <location>
        <begin position="631"/>
        <end position="651"/>
    </location>
</feature>
<feature type="region of interest" description="Disordered" evidence="4">
    <location>
        <begin position="631"/>
        <end position="671"/>
    </location>
</feature>
<feature type="region of interest" description="Disordered" evidence="4">
    <location>
        <begin position="34"/>
        <end position="57"/>
    </location>
</feature>
<dbReference type="PANTHER" id="PTHR22872:SF2">
    <property type="entry name" value="INHIBITOR OF BRUTON TYROSINE KINASE"/>
    <property type="match status" value="1"/>
</dbReference>
<sequence length="1374" mass="151243">MLSVPSLLDCWHVRDLPRFRRVLKGGPLERNADKAQLPASHSHSHSHGSGHSTVQGPCAPAEVNRRDYFGRTVLHLLASSDDIAAHDYLEQLLTHPSVNLNLQDKESGWTALHRALYAGNLRVAIRLLQRPDVDTSLRDHEGFAPFDLYNLTVRGTHPSAEDATDGMDLFVWGANRNYTLGLGRHDDNTLPERVKLRRPETQAQSVQDLDKCMDYLARGDAQPVPGARFTRPRVHDIVMSKWHSVVVTNERRANVYVCGIGTQARTGRMPQTLPAYEPLRDFQERALCAAVGQDHTMLVTSNGALYTFGSNRMGQLGYVLEEGLGTVASSTGTARSSSAPTKVQSGMSISVSGTELDLQVTPRRVLGNLKRETVLGCAASRLHSVAFTSDAVYTWGTNTGQLGYDRSAAPVQILPRKVATISQPVRQVVATEFATACLLTSGDVAVLHGDAHFRISFPVARLSMDTSLFRPRQTQPKPTIAKLTSSGTTFAALSDVGDLFTFTLEHPADLRGATTKAMAPKPQLVWSVRRKFSAVRDVAIGPDGMLLLCTASGHAYLRTQRNDSIKSKSTLARASKFQSVPFLQRIVRVVVNDTGSFAALQAPSQLREIPMRGRPFETELLRLLPHMNSTRSDCNASDASSDARSSISNSSDAHHSRLSSASDSDSDDDAMEGNMLRRYATQAQTLVSNAVKLRPKLQYPCIQLPDTFAHAGCDALLVVETGKYYVPAHKLMLAARIPSLRTAIWNKAALADPLLGVAVSFDQNGLCVIQRPDLSLISAMFFLQYIYTDDVPPVWTANLGMLIGSVSRALGVTTAPVLPELRMLSSSLHLDALYRALLSGVFRTPEPTMQSALQHVFDRVAVHPKGALNTDDPSLDTVLQLADRDVACHSFFLRRSPMLHSLYEWHRSRGDTGTVYINLEHQPWRVVRIGLVFLYSQGDLAIFHGTDQAVGPDQFIDLVLDVLQLADELLLDQLQSLCLILLRQRVKATNVGALLYDSAKYNAVAFSEACMDYAARNLETLLESGYLNELDGLNMAKLEDYIQRKQDQLLSRTLAKDHLLALTLKHQAFVDALDIPPPSLHLVCLKVAKWAKSPVLAAADSKSPQICASQGDESLLFAMDDVDEARPSHEEEKQHAENWQTVTQRIQPKVRSPAVLPVSADKQPRHWNLDAQTPNSPLAPHQLLHPRKPSALPSSLPSVTTETQEALATMQLSARVSQKERKKQRHAPEPSLQQSLPVAPGKVAWNTSSPKQASGSWKAPTAGFPNARSPASPSALSFAQIQAQQHAALEQEASQQAPKSFAQIIHEEQHARERHLQEQQEAEAFERWFDQESRRVQQESLRGRRGKNAGARGGRGRGRGQRSVPARIDDDKCI</sequence>
<feature type="compositionally biased region" description="Polar residues" evidence="4">
    <location>
        <begin position="1245"/>
        <end position="1255"/>
    </location>
</feature>